<name>A0A9P8S0E2_9EUKA</name>
<proteinExistence type="predicted"/>
<accession>A0A9P8S0E2</accession>
<dbReference type="KEGG" id="ssao:94297264"/>
<evidence type="ECO:0000313" key="3">
    <source>
        <dbReference type="Proteomes" id="UP000018208"/>
    </source>
</evidence>
<dbReference type="RefSeq" id="XP_067766374.1">
    <property type="nucleotide sequence ID" value="XM_067907106.1"/>
</dbReference>
<organism evidence="2 3">
    <name type="scientific">Spironucleus salmonicida</name>
    <dbReference type="NCBI Taxonomy" id="348837"/>
    <lineage>
        <taxon>Eukaryota</taxon>
        <taxon>Metamonada</taxon>
        <taxon>Diplomonadida</taxon>
        <taxon>Hexamitidae</taxon>
        <taxon>Hexamitinae</taxon>
        <taxon>Spironucleus</taxon>
    </lineage>
</organism>
<reference evidence="2 3" key="1">
    <citation type="journal article" date="2014" name="PLoS Genet.">
        <title>The Genome of Spironucleus salmonicida Highlights a Fish Pathogen Adapted to Fluctuating Environments.</title>
        <authorList>
            <person name="Xu F."/>
            <person name="Jerlstrom-Hultqvist J."/>
            <person name="Einarsson E."/>
            <person name="Astvaldsson A."/>
            <person name="Svard S.G."/>
            <person name="Andersson J.O."/>
        </authorList>
    </citation>
    <scope>NUCLEOTIDE SEQUENCE [LARGE SCALE GENOMIC DNA]</scope>
    <source>
        <strain evidence="2 3">ATCC 50377</strain>
    </source>
</reference>
<dbReference type="EMBL" id="AUWU02000003">
    <property type="protein sequence ID" value="KAH0575601.1"/>
    <property type="molecule type" value="Genomic_DNA"/>
</dbReference>
<gene>
    <name evidence="2" type="ORF">SS50377_23241</name>
</gene>
<dbReference type="Gene3D" id="1.20.920.20">
    <property type="match status" value="1"/>
</dbReference>
<keyword evidence="3" id="KW-1185">Reference proteome</keyword>
<keyword evidence="1" id="KW-0175">Coiled coil</keyword>
<evidence type="ECO:0000256" key="1">
    <source>
        <dbReference type="SAM" id="Coils"/>
    </source>
</evidence>
<dbReference type="GeneID" id="94297264"/>
<comment type="caution">
    <text evidence="2">The sequence shown here is derived from an EMBL/GenBank/DDBJ whole genome shotgun (WGS) entry which is preliminary data.</text>
</comment>
<evidence type="ECO:0000313" key="2">
    <source>
        <dbReference type="EMBL" id="KAH0575601.1"/>
    </source>
</evidence>
<sequence>MEDKVYMFIKSFYDERFHQCLREQLQNLERTQDLYQIREIQLIQVSSEEDKMLSSINYNIIINQPSKVFYIYGQLIGDFNKQTLLRQLSFMIEQNAHQEVNSFIPKLKQLDQLIQVYKLTEIILMPTLYNIYNISNFAKFFSVIQLKLQQNELLQFVDYGQLFPNIPVSITETSIIKSYQNFFQYQARKKLKITQNIKISSQISGNIIKITPKNKQVIILATKILYILLETYLQQLINIEQSTSMTGINVTYQQIILQFQKSQFNLSQIFTLLKQQEFLQIFDVLQQYRYSIQMGLFSALPQLNSQIDESLKLIDDLFDCKQTLFIALDNHEIQLTKTIQLYQQLSQHLWLINNPDVKIKLIFSYFNRKVEQRYYFKSKGFICLLLEIQQFYLNSFDNIQIIILNNKKLLNLTEFETMQIINVVINDIVNFLKILLSNLIQFIFTRVSQFQIDLGSSLLISQSSKEFQTVLSIDKQIIEFYNSQPNAISLLRSLLLINGQDFQKYYAQDNDFIFEDFNDYYSQQVLEITGQDLLLMNFQEYVLLGPGLVQIFIKINHLAYVITSQLKSMIMNLRQQQLKEVSIKMEQVFKSIQNDLNLFDSQIILSLEYIKYLKTINQYSQVKFLGKLDLREIILHKQLDTDNNVSSLIPLQEEQLNYNNLQFTSQLIEQELSFLLEDLQVDVISQFLTAIDYYFLEFHQFTLDFVEKLHQNNNTATTEKFFNENDIQMSSSLKIFNQNKNLINVQGGSWTRVQNISQYADLFGFNLYTQETERFQIYQQNIVDFNIILSKSLLNIIQSQLQLKENLDLDIQLKFLGKISSPISQKNNNLIDLQFQKSFISIVNKLGIYLKNSEQYVINIIQKKEQEFQYILKSTLKSPFTVTNLPSIVLYLSHIYRNIVGINRSVESVQNMMKKFPSNEDFDIILLRSLDLTNNTSILLQSFFKLWQQSRITSFFKKQLQDPLLKNNIQYNSKNLLVEDNISFALYDRFNYCFSQVLQHLYTQAQDSIHILLLFKEMNYQINYPEALFKTSFELTCLSRLQFFKPQKEYHKFILIAQESQQSVPVLQKILSYRSQIINLLGIQQIFADMFIYQVIDLEIQLIDLSFLVTWSSVRSQNSINKLLELYTELFQIIKFTIQKFKQMYNPFLQDVYQDFTDIIMERIQKLIIGENKLSFVQIQVLFLDMVKQHFQNIHISYTNLFQITQFIKTQIKSISSTSLLFFILLINSNRQMYLLQKLYSSMTLVDLIQSHQNISLQLAHPFYDYLNSQIEIQFIEMIQKEVIKSYCRFITQFFIFILEQDYFEFNINVENDQISIYPSINKIQCQFLKLIQDSYKIVFNSTLFNLSLDDHQNFIELKLYILFYKIENIIQKKIDNSQNIIQHININIKNRNQVLEEPTIHQIFIQEKEMTEFIKISQLEQEICAKVSTIQQLQTKQLDLELQFSKMKWINTKHISLSFRLQTYQNQLQQSNLVRINISQLLQNLEIFLQTFYFCNYNLSKYEQVNSYIQSLIYGTDQLEILYQRSQHIDNVIKSNITLIGKRQYVFFDSQFEYFVQKFYKTDEQFIYNLQQVLDSVRLKCETQRQSLQNLSKNLTQYLLRSCDDIVASFQITYNQYYTNGPTQYYTSNFTKESLGVLVQLLLSTDKKKFIKRKEQTSVYYEQILSSQNFQIISLHDITKYLLGFKHNDIFIVDSQTNIFILSEEPSHISSAKIQYLNNNQISLQMLNQELASNIDIVIQQVFENVFDISLNEQYILFSGYIFPNKLDYFNDCTQKSIDLNKSFQYIFSSQQLKINQLQILIKIQTIYAVQGQLPIEQIIRLVKYIDQLDQLFRVILQTNTIIQQFYRIKAQILFSPLHSQSSQLWYPGKSNANTVLQFFIQQLTEQISILHQLIVSFDLIYSKQFFVFAKLIYFIYYSFKEVILKSFSIVNDYKYDFLKQAFIEEKIQRVETIGDIIELYFRPENFMITIQHISEFSLSYNQNEKFSALKQNVLQLHVDVNKVLQNHLSTNSVILIQLSSRIKEYQQQIQLNVNDLQVKQIVQFRQLEEFYDVISFELKILEVIISSYYSFKQVFELLSNIDQFSFDLIAYQQINNFVQNLGYTFRNNIYTQNVQSIFDFYDQSKKEKIYHIQNIHLAKFQYQDDITQDQYQIPLFQLKTQQNEIIPTINPIAHGFYDNYIYCNDNFNLIQQKDGTTKGLQPQFLGFFAQRQGTFSQELGQPSILVNLQKTQQGSYDLLINDIQGLINVIYLFKNAWSQFIDRFLSQSNFKMLSKKQFPLILSDIQGVSVLFQQTIQQYTKLYKSYCSYNNELLKIQIDNFHTLFLSKQQQFPQISEEQYNKYIEIQQYFFDKQLIGLQNINLFDNISFQQLSILLGLEIQSIILCNQHIIGILLSSNYILLFKNKILFYLNNHQLSLAFVFNFCRQEIINTLQILRIQISIKLGLIRPYNFAFIINQRLNLDISQVYFESMKVLTNVANQVSKNIVSIIKDSTPLLFMGDIQFIFFDFKETNSPFYQFFQRESIINFKYLNIAPDTIYFQLITCLITLLVSACYISEYQIVQQYYYKQIDDIMLQLSNNAQLEGNTERLYFLQILQQQLLQSNEGVLKEYVFKILNDQQIYISTLEQQPLFSEILKKQINKAIDEQVNDESFTEVQVLKVIKQQLFYQDVDCIELLKRFETLLKRIFIIHQIAYSLTLNLKDTIFISGYFEKIPSISFSQYHKLFVVKEQQNIGNTIQSQSKQLQFSMRNSIPINSQVFFDSPFYKFRPFIFEDQYEIFYQLNSFKMHINLVGKQLTGLVKPQQYKFSNYSAKDFYECLLELSSIFTHNVPLVLGSINNHTLYLFGSITGLYILILDNLDDLNIISQKFLILINDQPDLPALINTFYINQQNGIYSTKNKDIIEQTYSQNIVVSQIIIQSKSLQSFRQSCQFASQERIDFNALLFKMDFRDYSSKIIAKFIMQNQHQIASKNYKLIFSTIKNLMNNYHQQDIEQLLINLQQIQFIYKNVCKKFESIITQDNFIQYFEQLFTFSYLLATSQYNLLNSLLSKENYFFLNNMIENFNKYITSIFGHVNDIVFKQALVMLQTEIEFASCVKISLKNKNLLEQIVYTILKIINQQYYKLIQQGDLYLIITESKQITVSFNKVGLIFNLNNLSSLEQYQFSIKFQQYVILEKQYLEIHGEDFRDQLLLIYYLRKYQNVTDEKKLIFYSQFIQKMVINNKTQTCLVSSLEKQQDYKFQIDLLNKKIEPIISFGSNIAEFFSVQQTYINTPQLMILRQYVLSIIIGWIISGYYNKNVFSITIQDYNLTLEQILEQICFDQQYFSHINIPKQKYLVYKIFDEDMVDLNSFDNILLNEYYGVIIVLITENTDLISQLQSKILLSFNNYLLFTLSFAENSTKIQTTNKRLYITNPYNQDLLKIAQFHLVRILQSFNNISLIFVSYDDTIQYTAQFIRRLFGLYSNTQIIIKYIIILSQYLDRQKVKTKQVLVEALQISYVILKLQYQFSNDFELLCSVEPEFIKLIAIFFELLPSDIPLQSYDLDKQEMTTTFGYNFNLLIHNFQKIIWVDKQLNNRFLLQYNEKAREILFIQHCDGQFILNDQVMFIVKQIIYYYQNHTLTYSVKPLKLQTLDRIILSFCSQQLQMQNNHKILMQVIDSQNQDLQYYTQQINIMIQNLQYKLKQIKKDNTLQIYCFVVFQNHQTSSHFNTLLNAFCSQSTFNLFSQKLKNRLKAILQIQNLDMQVLINKFFLPIIQLDSNSFIKKHYYEQMDTQPIYQLVNKCIPTKYINMVQQQITEDILDLSTQYNSQDVLYWYNRKIVNYVQNINLFLLVTKDNKQLSNYEIQKLQHESTIRQLEQDLLTLGNQYHLDLQFLQDIKQQIFNGQESIQSKQAIYYELKDNFMIINNEVSQQENILNQLQLKLSQLQRQVISIVKTFLQPPELVKRMLDCLSILLNININIIESQVCELHINFQDKQDLTFNKMLIVQSTYHQDNIQLDVQKIEELLPYNFKLQEYCFQHGYQIIYTKTSFISERLRLSYSNVQQSDIIFKNNIITSTIIQNEGYKTLSLVYFTPVDSFNTNQTSYRSTVFDDRILQLNPAQITPESIELLQPYLSSPDFNSLTMTQTSEQLFDISNWISVILQIKKHYDIYFPLKYKLIKEKQYLQDLSTELDKVNVILCEDQIILDLKKNSISKNLKDQTNILTKSEFINNQLHTQVNKIQQILEYQHNKQSLLQQYVNEIKFIYSDCLQIKQQVPRNIKCGINIFTDNIFNLSEIDQYLFTINYNIISPKCYFFSSITPWIASFMTTKQAIDFVEQLQSQNNIYVIDADNHFQVVIKGLITQLDLVNSQLKQLNYFSKIQPFYEIQSFEIEIFDSLESLFIHGQSFRDSFLFVYINIKELDTFSANLQIFNLYKANNKIILIGQQQINNFEELSYFKFQLHQPLKYIIMSSININNSLMLKLQQSYVSMYCSLIDYLLCCTENNFEYLDSAKENFESEKQIWIVKYNSCKESTQSYAVFSEICQYLIQLSHHRINNYTESDILYLANIYSHQLITSDKFQEDLNLHEQIQFLIIQDILRYIDKEDYIMAYFKLLKQDQIKNLYKIFTINYFHHLVTFKSNMYKAQVNNINFINCQVKTQFLSILSYFNMQNEKLFKVVELYMIQDPFYLYCLELCFFYQTLDQKLVNHINNGVQLGFLPEMAYTQSVEQASSMSFEFNYPDQFKELIQLYLNTNFEQVKQYVNLCFYYMFGFFNHYRELIQMLPTVDYHIPPKQYEFKAPNQLTIALSDQIEPNINFQLQNQQFNFNQIQQLLIKQEPKILHLDTLQMLNYSSNLANSQIQTNSLNFQFIEEKKLQAQYPYKCENIFQVGNNPHKLLQTILHLDNQILNNLMQLSQLYSDQSIRIVIDSQIVPFVPSVVLALCLIIYQSNQSPFIINSYLRQLYISTVQLSSTEFTQMDFLDLVKPAKVDIDGIQCGRIILGLVNKEHDLKIAMLKAICSEIDQIQVPIKIDSYQLDTIQSYQKQWEDFLNELDQCIEISNAQSPRWQSKSQ</sequence>
<feature type="coiled-coil region" evidence="1">
    <location>
        <begin position="3913"/>
        <end position="3940"/>
    </location>
</feature>
<evidence type="ECO:0008006" key="4">
    <source>
        <dbReference type="Google" id="ProtNLM"/>
    </source>
</evidence>
<dbReference type="Proteomes" id="UP000018208">
    <property type="component" value="Unassembled WGS sequence"/>
</dbReference>
<dbReference type="OrthoDB" id="10254207at2759"/>
<protein>
    <recommendedName>
        <fullName evidence="4">Dynein heavy chain</fullName>
    </recommendedName>
</protein>